<evidence type="ECO:0000256" key="2">
    <source>
        <dbReference type="RuleBase" id="RU363015"/>
    </source>
</evidence>
<dbReference type="InterPro" id="IPR005269">
    <property type="entry name" value="LOG"/>
</dbReference>
<evidence type="ECO:0000313" key="4">
    <source>
        <dbReference type="Proteomes" id="UP000824179"/>
    </source>
</evidence>
<dbReference type="GO" id="GO:0009691">
    <property type="term" value="P:cytokinin biosynthetic process"/>
    <property type="evidence" value="ECO:0007669"/>
    <property type="project" value="UniProtKB-UniRule"/>
</dbReference>
<evidence type="ECO:0000313" key="3">
    <source>
        <dbReference type="EMBL" id="HIR39668.1"/>
    </source>
</evidence>
<dbReference type="PANTHER" id="PTHR31223">
    <property type="entry name" value="LOG FAMILY PROTEIN YJL055W"/>
    <property type="match status" value="1"/>
</dbReference>
<dbReference type="NCBIfam" id="TIGR00730">
    <property type="entry name" value="Rossman fold protein, TIGR00730 family"/>
    <property type="match status" value="1"/>
</dbReference>
<comment type="similarity">
    <text evidence="1 2">Belongs to the LOG family.</text>
</comment>
<dbReference type="SUPFAM" id="SSF102405">
    <property type="entry name" value="MCP/YpsA-like"/>
    <property type="match status" value="1"/>
</dbReference>
<dbReference type="InterPro" id="IPR031100">
    <property type="entry name" value="LOG_fam"/>
</dbReference>
<protein>
    <recommendedName>
        <fullName evidence="2">Cytokinin riboside 5'-monophosphate phosphoribohydrolase</fullName>
        <ecNumber evidence="2">3.2.2.n1</ecNumber>
    </recommendedName>
</protein>
<organism evidence="3 4">
    <name type="scientific">Candidatus Coproplasma stercoripullorum</name>
    <dbReference type="NCBI Taxonomy" id="2840751"/>
    <lineage>
        <taxon>Bacteria</taxon>
        <taxon>Bacillati</taxon>
        <taxon>Bacillota</taxon>
        <taxon>Clostridia</taxon>
        <taxon>Eubacteriales</taxon>
        <taxon>Candidatus Coproplasma</taxon>
    </lineage>
</organism>
<dbReference type="Pfam" id="PF03641">
    <property type="entry name" value="Lysine_decarbox"/>
    <property type="match status" value="1"/>
</dbReference>
<accession>A0A9D1AGW1</accession>
<proteinExistence type="inferred from homology"/>
<dbReference type="PANTHER" id="PTHR31223:SF70">
    <property type="entry name" value="LOG FAMILY PROTEIN YJL055W"/>
    <property type="match status" value="1"/>
</dbReference>
<keyword evidence="2" id="KW-0203">Cytokinin biosynthesis</keyword>
<sequence>MKICIFGASSADIDGIYIEEVETLAEKMARRGHSLVFGAGATGVMGAAARGTRAGGGFIHGVIPEFFREERVEKIFADCDELTYTKTMAERKTIMEDDCDAFIIAPGGIGTFEEFFEVITLKQLGRHKKAIAMFNIQGYFNTLEAFMREMADKRFLAEACLEMYEYFTDADELLDYLESYSPDGGSWRKLKNTD</sequence>
<reference evidence="3" key="1">
    <citation type="submission" date="2020-10" db="EMBL/GenBank/DDBJ databases">
        <authorList>
            <person name="Gilroy R."/>
        </authorList>
    </citation>
    <scope>NUCLEOTIDE SEQUENCE</scope>
    <source>
        <strain evidence="3">ChiW25-3613</strain>
    </source>
</reference>
<dbReference type="GO" id="GO:0016799">
    <property type="term" value="F:hydrolase activity, hydrolyzing N-glycosyl compounds"/>
    <property type="evidence" value="ECO:0007669"/>
    <property type="project" value="TreeGrafter"/>
</dbReference>
<dbReference type="EC" id="3.2.2.n1" evidence="2"/>
<dbReference type="EMBL" id="DVHB01000080">
    <property type="protein sequence ID" value="HIR39668.1"/>
    <property type="molecule type" value="Genomic_DNA"/>
</dbReference>
<dbReference type="GO" id="GO:0005829">
    <property type="term" value="C:cytosol"/>
    <property type="evidence" value="ECO:0007669"/>
    <property type="project" value="TreeGrafter"/>
</dbReference>
<evidence type="ECO:0000256" key="1">
    <source>
        <dbReference type="ARBA" id="ARBA00006763"/>
    </source>
</evidence>
<dbReference type="AlphaFoldDB" id="A0A9D1AGW1"/>
<dbReference type="Proteomes" id="UP000824179">
    <property type="component" value="Unassembled WGS sequence"/>
</dbReference>
<dbReference type="Gene3D" id="3.40.50.450">
    <property type="match status" value="1"/>
</dbReference>
<gene>
    <name evidence="3" type="ORF">IAB90_04715</name>
</gene>
<comment type="caution">
    <text evidence="3">The sequence shown here is derived from an EMBL/GenBank/DDBJ whole genome shotgun (WGS) entry which is preliminary data.</text>
</comment>
<name>A0A9D1AGW1_9FIRM</name>
<reference evidence="3" key="2">
    <citation type="journal article" date="2021" name="PeerJ">
        <title>Extensive microbial diversity within the chicken gut microbiome revealed by metagenomics and culture.</title>
        <authorList>
            <person name="Gilroy R."/>
            <person name="Ravi A."/>
            <person name="Getino M."/>
            <person name="Pursley I."/>
            <person name="Horton D.L."/>
            <person name="Alikhan N.F."/>
            <person name="Baker D."/>
            <person name="Gharbi K."/>
            <person name="Hall N."/>
            <person name="Watson M."/>
            <person name="Adriaenssens E.M."/>
            <person name="Foster-Nyarko E."/>
            <person name="Jarju S."/>
            <person name="Secka A."/>
            <person name="Antonio M."/>
            <person name="Oren A."/>
            <person name="Chaudhuri R.R."/>
            <person name="La Ragione R."/>
            <person name="Hildebrand F."/>
            <person name="Pallen M.J."/>
        </authorList>
    </citation>
    <scope>NUCLEOTIDE SEQUENCE</scope>
    <source>
        <strain evidence="3">ChiW25-3613</strain>
    </source>
</reference>
<keyword evidence="2" id="KW-0378">Hydrolase</keyword>